<dbReference type="Pfam" id="PF00005">
    <property type="entry name" value="ABC_tran"/>
    <property type="match status" value="2"/>
</dbReference>
<accession>M2Q2U8</accession>
<dbReference type="InterPro" id="IPR003439">
    <property type="entry name" value="ABC_transporter-like_ATP-bd"/>
</dbReference>
<dbReference type="Proteomes" id="UP000011758">
    <property type="component" value="Unassembled WGS sequence"/>
</dbReference>
<dbReference type="SMART" id="SM00382">
    <property type="entry name" value="AAA"/>
    <property type="match status" value="2"/>
</dbReference>
<sequence>MILSCSSLTKLYGDQEVLKNITFNIEAKDKLAVIGENGAGKSTLLKILQNEESYDSGTLSIAGDVTIGYLSQDHNFDLSLSIYETLESPYKNLKNIEKRMRYLETQMTHSDHLDSIMKEYDALTVRFEESDGYTIESNIKGILNGLGFQKDIWYQPVSILSGGQKTRIILGQLLLSEPDLLLLDEPTNHLDLEAIEWLENYLKSYPKAIIVVSHDRYFIDQVTDSIMEIENGKSKIYHCHYNEYAQIKKHNRDIDLKHYLNNQKEIKKMQQSIDTLKSFNREKQLKRAHSKEKALEKMQKTEKPNSLPSPIHISFQPEIESGYDVLKVKDLSMSFTHPLFDHISFEVKRNDRIALLGPNGIGKTTLFHLILKDLIPDSGHIHLGVKVTIGYYDQEHSSLNINNTIFDEISNAFPKMNNTQIRNICAAFLFKGEDVFKTIDILSGGEKGRIVLMKLLLNKANFLILDEPTNHLDIQSKEVLEDALLDFDGTILFISHDRYFINKIATKILDMSEHGVDEYNGNYSYYLEHLKIKSEQKETAVSQSKIVNQADRALKNKLKKVENEISSLENTIKEKEALLGEEEIINDYKKYNECTDTIEQLNNELEEKLLLWEELNS</sequence>
<evidence type="ECO:0000256" key="2">
    <source>
        <dbReference type="ARBA" id="ARBA00022741"/>
    </source>
</evidence>
<dbReference type="AlphaFoldDB" id="M2Q2U8"/>
<evidence type="ECO:0000313" key="7">
    <source>
        <dbReference type="Proteomes" id="UP000011758"/>
    </source>
</evidence>
<dbReference type="SUPFAM" id="SSF52540">
    <property type="entry name" value="P-loop containing nucleoside triphosphate hydrolases"/>
    <property type="match status" value="2"/>
</dbReference>
<keyword evidence="4" id="KW-0175">Coiled coil</keyword>
<evidence type="ECO:0000259" key="5">
    <source>
        <dbReference type="PROSITE" id="PS50893"/>
    </source>
</evidence>
<dbReference type="Pfam" id="PF12848">
    <property type="entry name" value="ABC_tran_Xtn"/>
    <property type="match status" value="1"/>
</dbReference>
<dbReference type="GO" id="GO:0016887">
    <property type="term" value="F:ATP hydrolysis activity"/>
    <property type="evidence" value="ECO:0007669"/>
    <property type="project" value="InterPro"/>
</dbReference>
<proteinExistence type="predicted"/>
<dbReference type="PROSITE" id="PS00211">
    <property type="entry name" value="ABC_TRANSPORTER_1"/>
    <property type="match status" value="1"/>
</dbReference>
<evidence type="ECO:0000256" key="3">
    <source>
        <dbReference type="ARBA" id="ARBA00022840"/>
    </source>
</evidence>
<keyword evidence="1" id="KW-0677">Repeat</keyword>
<dbReference type="FunFam" id="3.40.50.300:FF:000309">
    <property type="entry name" value="ABC transporter ATP-binding protein"/>
    <property type="match status" value="1"/>
</dbReference>
<evidence type="ECO:0000313" key="6">
    <source>
        <dbReference type="EMBL" id="EMD16566.1"/>
    </source>
</evidence>
<dbReference type="PATRIC" id="fig|999415.3.peg.1138"/>
<dbReference type="Pfam" id="PF16326">
    <property type="entry name" value="ABC_tran_CTD"/>
    <property type="match status" value="1"/>
</dbReference>
<dbReference type="PANTHER" id="PTHR42855:SF2">
    <property type="entry name" value="DRUG RESISTANCE ABC TRANSPORTER,ATP-BINDING PROTEIN"/>
    <property type="match status" value="1"/>
</dbReference>
<reference evidence="6 7" key="1">
    <citation type="submission" date="2013-02" db="EMBL/GenBank/DDBJ databases">
        <title>The Genome Sequence of Lactobacillus catenaformis F0143.</title>
        <authorList>
            <consortium name="The Broad Institute Genome Sequencing Platform"/>
            <person name="Earl A."/>
            <person name="Ward D."/>
            <person name="Feldgarden M."/>
            <person name="Gevers D."/>
            <person name="Izard J."/>
            <person name="Blanton J.M."/>
            <person name="Mathney J."/>
            <person name="Dewhirst F.E."/>
            <person name="Young S.K."/>
            <person name="Zeng Q."/>
            <person name="Gargeya S."/>
            <person name="Fitzgerald M."/>
            <person name="Haas B."/>
            <person name="Abouelleil A."/>
            <person name="Alvarado L."/>
            <person name="Arachchi H.M."/>
            <person name="Berlin A."/>
            <person name="Chapman S.B."/>
            <person name="Gearin G."/>
            <person name="Goldberg J."/>
            <person name="Griggs A."/>
            <person name="Gujja S."/>
            <person name="Hansen M."/>
            <person name="Heiman D."/>
            <person name="Howarth C."/>
            <person name="Larimer J."/>
            <person name="Lui A."/>
            <person name="MacDonald P.J.P."/>
            <person name="McCowen C."/>
            <person name="Montmayeur A."/>
            <person name="Murphy C."/>
            <person name="Neiman D."/>
            <person name="Pearson M."/>
            <person name="Priest M."/>
            <person name="Roberts A."/>
            <person name="Saif S."/>
            <person name="Shea T."/>
            <person name="Sisk P."/>
            <person name="Stolte C."/>
            <person name="Sykes S."/>
            <person name="Wortman J."/>
            <person name="Nusbaum C."/>
            <person name="Birren B."/>
        </authorList>
    </citation>
    <scope>NUCLEOTIDE SEQUENCE [LARGE SCALE GENOMIC DNA]</scope>
    <source>
        <strain evidence="6 7">OT 569</strain>
    </source>
</reference>
<dbReference type="InterPro" id="IPR027417">
    <property type="entry name" value="P-loop_NTPase"/>
</dbReference>
<dbReference type="GO" id="GO:0003677">
    <property type="term" value="F:DNA binding"/>
    <property type="evidence" value="ECO:0007669"/>
    <property type="project" value="InterPro"/>
</dbReference>
<feature type="domain" description="ABC transporter" evidence="5">
    <location>
        <begin position="3"/>
        <end position="256"/>
    </location>
</feature>
<dbReference type="PROSITE" id="PS50893">
    <property type="entry name" value="ABC_TRANSPORTER_2"/>
    <property type="match status" value="2"/>
</dbReference>
<dbReference type="STRING" id="999415.HMPREF9943_01120"/>
<organism evidence="6 7">
    <name type="scientific">Eggerthia catenaformis OT 569 = DSM 20559</name>
    <dbReference type="NCBI Taxonomy" id="999415"/>
    <lineage>
        <taxon>Bacteria</taxon>
        <taxon>Bacillati</taxon>
        <taxon>Bacillota</taxon>
        <taxon>Erysipelotrichia</taxon>
        <taxon>Erysipelotrichales</taxon>
        <taxon>Coprobacillaceae</taxon>
        <taxon>Eggerthia</taxon>
    </lineage>
</organism>
<dbReference type="PANTHER" id="PTHR42855">
    <property type="entry name" value="ABC TRANSPORTER ATP-BINDING SUBUNIT"/>
    <property type="match status" value="1"/>
</dbReference>
<dbReference type="InterPro" id="IPR032524">
    <property type="entry name" value="ABC_tran_C"/>
</dbReference>
<dbReference type="InterPro" id="IPR051309">
    <property type="entry name" value="ABCF_ATPase"/>
</dbReference>
<keyword evidence="7" id="KW-1185">Reference proteome</keyword>
<feature type="coiled-coil region" evidence="4">
    <location>
        <begin position="551"/>
        <end position="611"/>
    </location>
</feature>
<protein>
    <recommendedName>
        <fullName evidence="5">ABC transporter domain-containing protein</fullName>
    </recommendedName>
</protein>
<comment type="caution">
    <text evidence="6">The sequence shown here is derived from an EMBL/GenBank/DDBJ whole genome shotgun (WGS) entry which is preliminary data.</text>
</comment>
<dbReference type="FunFam" id="3.40.50.300:FF:000011">
    <property type="entry name" value="Putative ABC transporter ATP-binding component"/>
    <property type="match status" value="1"/>
</dbReference>
<gene>
    <name evidence="6" type="ORF">HMPREF9943_01120</name>
</gene>
<keyword evidence="2" id="KW-0547">Nucleotide-binding</keyword>
<dbReference type="CDD" id="cd03221">
    <property type="entry name" value="ABCF_EF-3"/>
    <property type="match status" value="2"/>
</dbReference>
<dbReference type="InterPro" id="IPR032781">
    <property type="entry name" value="ABC_tran_Xtn"/>
</dbReference>
<name>M2Q2U8_9FIRM</name>
<evidence type="ECO:0000256" key="1">
    <source>
        <dbReference type="ARBA" id="ARBA00022737"/>
    </source>
</evidence>
<keyword evidence="3" id="KW-0067">ATP-binding</keyword>
<dbReference type="RefSeq" id="WP_004802946.1">
    <property type="nucleotide sequence ID" value="NZ_KB446648.1"/>
</dbReference>
<dbReference type="NCBIfam" id="NF000355">
    <property type="entry name" value="ribo_prot_ABC_F"/>
    <property type="match status" value="1"/>
</dbReference>
<dbReference type="InterPro" id="IPR003593">
    <property type="entry name" value="AAA+_ATPase"/>
</dbReference>
<dbReference type="InterPro" id="IPR037118">
    <property type="entry name" value="Val-tRNA_synth_C_sf"/>
</dbReference>
<dbReference type="GO" id="GO:0005524">
    <property type="term" value="F:ATP binding"/>
    <property type="evidence" value="ECO:0007669"/>
    <property type="project" value="UniProtKB-KW"/>
</dbReference>
<dbReference type="OrthoDB" id="9801441at2"/>
<evidence type="ECO:0000256" key="4">
    <source>
        <dbReference type="SAM" id="Coils"/>
    </source>
</evidence>
<dbReference type="EMBL" id="AGEJ01000018">
    <property type="protein sequence ID" value="EMD16566.1"/>
    <property type="molecule type" value="Genomic_DNA"/>
</dbReference>
<dbReference type="BioCyc" id="ECAT999415-HMP:GTTI-1146-MONOMER"/>
<dbReference type="InterPro" id="IPR017871">
    <property type="entry name" value="ABC_transporter-like_CS"/>
</dbReference>
<dbReference type="Gene3D" id="1.10.287.380">
    <property type="entry name" value="Valyl-tRNA synthetase, C-terminal domain"/>
    <property type="match status" value="1"/>
</dbReference>
<feature type="domain" description="ABC transporter" evidence="5">
    <location>
        <begin position="320"/>
        <end position="538"/>
    </location>
</feature>
<dbReference type="Gene3D" id="3.40.50.300">
    <property type="entry name" value="P-loop containing nucleotide triphosphate hydrolases"/>
    <property type="match status" value="2"/>
</dbReference>
<dbReference type="eggNOG" id="COG0488">
    <property type="taxonomic scope" value="Bacteria"/>
</dbReference>